<proteinExistence type="inferred from homology"/>
<name>A0A1A7NPQ8_9PAST</name>
<dbReference type="HAMAP" id="MF_01430">
    <property type="entry name" value="OM_assembly_BamA"/>
    <property type="match status" value="1"/>
</dbReference>
<evidence type="ECO:0000256" key="3">
    <source>
        <dbReference type="ARBA" id="ARBA00022692"/>
    </source>
</evidence>
<dbReference type="PROSITE" id="PS51779">
    <property type="entry name" value="POTRA"/>
    <property type="match status" value="4"/>
</dbReference>
<comment type="subcellular location">
    <subcellularLocation>
        <location evidence="8">Cell outer membrane</location>
    </subcellularLocation>
    <subcellularLocation>
        <location evidence="1">Membrane</location>
    </subcellularLocation>
</comment>
<gene>
    <name evidence="8" type="primary">bamA</name>
    <name evidence="11" type="ORF">QV01_07070</name>
</gene>
<evidence type="ECO:0000256" key="4">
    <source>
        <dbReference type="ARBA" id="ARBA00022729"/>
    </source>
</evidence>
<evidence type="ECO:0000256" key="8">
    <source>
        <dbReference type="HAMAP-Rule" id="MF_01430"/>
    </source>
</evidence>
<organism evidence="11 12">
    <name type="scientific">Gallibacterium genomosp. 3</name>
    <dbReference type="NCBI Taxonomy" id="505345"/>
    <lineage>
        <taxon>Bacteria</taxon>
        <taxon>Pseudomonadati</taxon>
        <taxon>Pseudomonadota</taxon>
        <taxon>Gammaproteobacteria</taxon>
        <taxon>Pasteurellales</taxon>
        <taxon>Pasteurellaceae</taxon>
        <taxon>Gallibacterium</taxon>
    </lineage>
</organism>
<dbReference type="InterPro" id="IPR039910">
    <property type="entry name" value="D15-like"/>
</dbReference>
<evidence type="ECO:0000256" key="9">
    <source>
        <dbReference type="NCBIfam" id="TIGR03303"/>
    </source>
</evidence>
<dbReference type="PANTHER" id="PTHR12815:SF23">
    <property type="entry name" value="OUTER MEMBRANE PROTEIN ASSEMBLY FACTOR BAMA"/>
    <property type="match status" value="1"/>
</dbReference>
<dbReference type="InterPro" id="IPR010827">
    <property type="entry name" value="BamA/TamA_POTRA"/>
</dbReference>
<keyword evidence="7 8" id="KW-0998">Cell outer membrane</keyword>
<feature type="domain" description="POTRA" evidence="10">
    <location>
        <begin position="345"/>
        <end position="419"/>
    </location>
</feature>
<dbReference type="InterPro" id="IPR023707">
    <property type="entry name" value="OM_assembly_BamA"/>
</dbReference>
<keyword evidence="4 8" id="KW-0732">Signal</keyword>
<accession>A0A1A7NPQ8</accession>
<reference evidence="11 12" key="1">
    <citation type="submission" date="2014-11" db="EMBL/GenBank/DDBJ databases">
        <title>Pan-genome of Gallibacterium spp.</title>
        <authorList>
            <person name="Kudirkiene E."/>
            <person name="Bojesen A.M."/>
        </authorList>
    </citation>
    <scope>NUCLEOTIDE SEQUENCE [LARGE SCALE GENOMIC DNA]</scope>
    <source>
        <strain evidence="11 12">F151</strain>
    </source>
</reference>
<dbReference type="Gene3D" id="2.40.160.50">
    <property type="entry name" value="membrane protein fhac: a member of the omp85/tpsb transporter family"/>
    <property type="match status" value="1"/>
</dbReference>
<dbReference type="Pfam" id="PF01103">
    <property type="entry name" value="Omp85"/>
    <property type="match status" value="1"/>
</dbReference>
<comment type="similarity">
    <text evidence="8">Belongs to the BamA family.</text>
</comment>
<dbReference type="InterPro" id="IPR034746">
    <property type="entry name" value="POTRA"/>
</dbReference>
<dbReference type="AlphaFoldDB" id="A0A1A7NPQ8"/>
<keyword evidence="6 8" id="KW-0472">Membrane</keyword>
<sequence precursor="true">MKKLLLTSLLFSSTATFAAPFVVKDIRLDGVSEGNRSAIMARLPVKVGQTITDQDISNLVRALYLNGSFSNVQASREGNTLVLHIAERAVINSLEFSGNDSIPKDALQDNLNANDIKAGSLLNREKLDAFKTELENYYHSIGFYNAKVNFDIDQVASNQANVKLNITEGDRALVKEINFSGNKAFDKDTLLDQMEVQPDVSWWNFFASSKLDQQKFQNDLQAIKTFYLNKGYPKFNITDVKTKVSDDKKDIAITIDVSEGEQYTVSGVRIVGDTAGLMPQMEPLLKKIYVGELFNGDNAKDVEDGIKTILGDNSYAAPQVNLVPEFNEEKHEVNLTYVVDAGRRYYVRNILFKGNDASADKTLRQEMRQQEGALYSLSAIQQGKLRLERTGFFETVDSSTEMVKGTNDQMDVIYKVKERNTGSINFGIGYGTESGLSYNASVKQDNFLGTGASASLSGTRNDYGMSIALGYNEPYFTKDGVSLGGNIYYETYDNSKNNNQASYSKTSYGIDTTLGFPVDENNSYYVGLGYAHNKLKDIQPEYNRALYLESIEAKEWEFSNHDFDFSLGWGYNSLNRGFFPTQGVKANIGGRISIPGSDNKYYKLNANIIGYYPLNRAETWVLSGKASLNYANGFGGKKLPFYQYYTAGGIGSLRGFAYGAVGPKAFYLTDSTASAPVCAGVSTNFACYAAGMSSDVVGGNAMATTSVELIVPTPFVSDKNQTTVRTSFFVDAASVWNTHWDKSYSQNGVIPDYSDPSRVRASAGISFQWQSPIGPLVFSYAKPIKKYEGDDVEQFQFSIGGTF</sequence>
<feature type="signal peptide" evidence="8">
    <location>
        <begin position="1"/>
        <end position="18"/>
    </location>
</feature>
<dbReference type="PATRIC" id="fig|505345.7.peg.1394"/>
<comment type="function">
    <text evidence="8">Part of the outer membrane protein assembly complex, which is involved in assembly and insertion of beta-barrel proteins into the outer membrane.</text>
</comment>
<evidence type="ECO:0000313" key="11">
    <source>
        <dbReference type="EMBL" id="OBW91613.1"/>
    </source>
</evidence>
<feature type="domain" description="POTRA" evidence="10">
    <location>
        <begin position="21"/>
        <end position="88"/>
    </location>
</feature>
<dbReference type="Gene3D" id="3.10.20.310">
    <property type="entry name" value="membrane protein fhac"/>
    <property type="match status" value="5"/>
</dbReference>
<dbReference type="InterPro" id="IPR000184">
    <property type="entry name" value="Bac_surfAg_D15"/>
</dbReference>
<dbReference type="GO" id="GO:1990063">
    <property type="term" value="C:Bam protein complex"/>
    <property type="evidence" value="ECO:0007669"/>
    <property type="project" value="TreeGrafter"/>
</dbReference>
<dbReference type="GO" id="GO:0043165">
    <property type="term" value="P:Gram-negative-bacterium-type cell outer membrane assembly"/>
    <property type="evidence" value="ECO:0007669"/>
    <property type="project" value="UniProtKB-UniRule"/>
</dbReference>
<dbReference type="Proteomes" id="UP000243558">
    <property type="component" value="Unassembled WGS sequence"/>
</dbReference>
<dbReference type="GO" id="GO:0051205">
    <property type="term" value="P:protein insertion into membrane"/>
    <property type="evidence" value="ECO:0007669"/>
    <property type="project" value="UniProtKB-UniRule"/>
</dbReference>
<keyword evidence="3 8" id="KW-0812">Transmembrane</keyword>
<dbReference type="PIRSF" id="PIRSF006076">
    <property type="entry name" value="OM_assembly_OMP85"/>
    <property type="match status" value="1"/>
</dbReference>
<evidence type="ECO:0000313" key="12">
    <source>
        <dbReference type="Proteomes" id="UP000243558"/>
    </source>
</evidence>
<dbReference type="OrthoDB" id="9803054at2"/>
<feature type="chain" id="PRO_5009003009" description="Outer membrane protein assembly factor BamA" evidence="8">
    <location>
        <begin position="19"/>
        <end position="803"/>
    </location>
</feature>
<evidence type="ECO:0000256" key="1">
    <source>
        <dbReference type="ARBA" id="ARBA00004370"/>
    </source>
</evidence>
<comment type="subunit">
    <text evidence="8">Part of the Bam complex.</text>
</comment>
<protein>
    <recommendedName>
        <fullName evidence="8 9">Outer membrane protein assembly factor BamA</fullName>
    </recommendedName>
</protein>
<evidence type="ECO:0000256" key="5">
    <source>
        <dbReference type="ARBA" id="ARBA00022737"/>
    </source>
</evidence>
<dbReference type="NCBIfam" id="TIGR03303">
    <property type="entry name" value="OM_YaeT"/>
    <property type="match status" value="1"/>
</dbReference>
<evidence type="ECO:0000256" key="7">
    <source>
        <dbReference type="ARBA" id="ARBA00023237"/>
    </source>
</evidence>
<keyword evidence="5 8" id="KW-0677">Repeat</keyword>
<comment type="caution">
    <text evidence="11">The sequence shown here is derived from an EMBL/GenBank/DDBJ whole genome shotgun (WGS) entry which is preliminary data.</text>
</comment>
<feature type="domain" description="POTRA" evidence="10">
    <location>
        <begin position="89"/>
        <end position="169"/>
    </location>
</feature>
<dbReference type="FunFam" id="2.40.160.50:FF:000001">
    <property type="entry name" value="Outer membrane protein assembly factor BamA"/>
    <property type="match status" value="1"/>
</dbReference>
<feature type="domain" description="POTRA" evidence="10">
    <location>
        <begin position="172"/>
        <end position="260"/>
    </location>
</feature>
<dbReference type="RefSeq" id="WP_065239508.1">
    <property type="nucleotide sequence ID" value="NZ_JTJM01000032.1"/>
</dbReference>
<keyword evidence="12" id="KW-1185">Reference proteome</keyword>
<dbReference type="Pfam" id="PF07244">
    <property type="entry name" value="POTRA"/>
    <property type="match status" value="4"/>
</dbReference>
<evidence type="ECO:0000259" key="10">
    <source>
        <dbReference type="PROSITE" id="PS51779"/>
    </source>
</evidence>
<dbReference type="PANTHER" id="PTHR12815">
    <property type="entry name" value="SORTING AND ASSEMBLY MACHINERY SAMM50 PROTEIN FAMILY MEMBER"/>
    <property type="match status" value="1"/>
</dbReference>
<dbReference type="EMBL" id="JTJM01000032">
    <property type="protein sequence ID" value="OBW91613.1"/>
    <property type="molecule type" value="Genomic_DNA"/>
</dbReference>
<evidence type="ECO:0000256" key="6">
    <source>
        <dbReference type="ARBA" id="ARBA00023136"/>
    </source>
</evidence>
<evidence type="ECO:0000256" key="2">
    <source>
        <dbReference type="ARBA" id="ARBA00022452"/>
    </source>
</evidence>
<dbReference type="FunFam" id="3.10.20.310:FF:000001">
    <property type="entry name" value="Outer membrane protein assembly factor BamA"/>
    <property type="match status" value="1"/>
</dbReference>
<keyword evidence="2 8" id="KW-1134">Transmembrane beta strand</keyword>